<evidence type="ECO:0000259" key="5">
    <source>
        <dbReference type="PROSITE" id="PS50878"/>
    </source>
</evidence>
<gene>
    <name evidence="6" type="ORF">QTP70_013620</name>
</gene>
<dbReference type="AlphaFoldDB" id="A0AAE0QVH6"/>
<feature type="domain" description="Reverse transcriptase" evidence="5">
    <location>
        <begin position="9"/>
        <end position="188"/>
    </location>
</feature>
<dbReference type="CDD" id="cd09274">
    <property type="entry name" value="RNase_HI_RT_Ty3"/>
    <property type="match status" value="1"/>
</dbReference>
<dbReference type="EC" id="3.1.26.4" evidence="2"/>
<proteinExistence type="inferred from homology"/>
<protein>
    <recommendedName>
        <fullName evidence="2">ribonuclease H</fullName>
        <ecNumber evidence="2">3.1.26.4</ecNumber>
    </recommendedName>
</protein>
<dbReference type="Gene3D" id="3.10.20.370">
    <property type="match status" value="1"/>
</dbReference>
<sequence length="456" mass="51864">MEEYIKEALAQGYIRPSTSPAASSFFFVAKKDGGLRPCIDYRALNQITVKFRYPLPLVPTALEHLRGATIFTKLDFRSAYNLIRIREGDEWKTAFITPTGHYEYLVMPYGLANAPSVFQDFIHEVLWEFLHRCVLVYIDDILIYSRSLAEHRQHVAEVLERLREFQLFLKAEKCSFHQPSVQFLGYNISSSGIQMDEGKITAVRDWPAPATMKELQRFLGFANFYRRFISNYSSIADPLTNLLRNKPKSLLWSPAAEGAFNTLKRAFTTAPLLIHPDPDKPFIVEVDASTTGVGAVLSQQQGNPSCLHPCAFFSHKLNPAERNYDIGNRELLAIKLALEEWRHWLEGARHPFLVLTDHKNLEYLRAAKRLNPRQARWALFFTWFEFSISFRPGSKNTKADALSRMFAPEESPETPEPILPADLIVSPITWSQETLPPANASTNAPPGCPPGSQYIT</sequence>
<dbReference type="Pfam" id="PF17919">
    <property type="entry name" value="RT_RNaseH_2"/>
    <property type="match status" value="1"/>
</dbReference>
<dbReference type="Proteomes" id="UP001274896">
    <property type="component" value="Unassembled WGS sequence"/>
</dbReference>
<dbReference type="PROSITE" id="PS50878">
    <property type="entry name" value="RT_POL"/>
    <property type="match status" value="1"/>
</dbReference>
<evidence type="ECO:0000313" key="7">
    <source>
        <dbReference type="Proteomes" id="UP001274896"/>
    </source>
</evidence>
<evidence type="ECO:0000313" key="6">
    <source>
        <dbReference type="EMBL" id="KAK3533216.1"/>
    </source>
</evidence>
<keyword evidence="3" id="KW-0511">Multifunctional enzyme</keyword>
<comment type="caution">
    <text evidence="6">The sequence shown here is derived from an EMBL/GenBank/DDBJ whole genome shotgun (WGS) entry which is preliminary data.</text>
</comment>
<dbReference type="SUPFAM" id="SSF56672">
    <property type="entry name" value="DNA/RNA polymerases"/>
    <property type="match status" value="1"/>
</dbReference>
<dbReference type="Pfam" id="PF00078">
    <property type="entry name" value="RVT_1"/>
    <property type="match status" value="1"/>
</dbReference>
<evidence type="ECO:0000256" key="1">
    <source>
        <dbReference type="ARBA" id="ARBA00010879"/>
    </source>
</evidence>
<dbReference type="FunFam" id="3.10.20.370:FF:000003">
    <property type="entry name" value="Transposon Tf2-6 polyprotein"/>
    <property type="match status" value="1"/>
</dbReference>
<keyword evidence="7" id="KW-1185">Reference proteome</keyword>
<evidence type="ECO:0000256" key="4">
    <source>
        <dbReference type="SAM" id="MobiDB-lite"/>
    </source>
</evidence>
<dbReference type="EMBL" id="JAUCMX010000010">
    <property type="protein sequence ID" value="KAK3533216.1"/>
    <property type="molecule type" value="Genomic_DNA"/>
</dbReference>
<dbReference type="GO" id="GO:0004523">
    <property type="term" value="F:RNA-DNA hybrid ribonuclease activity"/>
    <property type="evidence" value="ECO:0007669"/>
    <property type="project" value="UniProtKB-EC"/>
</dbReference>
<dbReference type="PANTHER" id="PTHR37984:SF5">
    <property type="entry name" value="PROTEIN NYNRIN-LIKE"/>
    <property type="match status" value="1"/>
</dbReference>
<dbReference type="InterPro" id="IPR043502">
    <property type="entry name" value="DNA/RNA_pol_sf"/>
</dbReference>
<dbReference type="InterPro" id="IPR041577">
    <property type="entry name" value="RT_RNaseH_2"/>
</dbReference>
<evidence type="ECO:0000256" key="2">
    <source>
        <dbReference type="ARBA" id="ARBA00012180"/>
    </source>
</evidence>
<reference evidence="6" key="1">
    <citation type="submission" date="2023-06" db="EMBL/GenBank/DDBJ databases">
        <title>Male Hemibagrus guttatus genome.</title>
        <authorList>
            <person name="Bian C."/>
        </authorList>
    </citation>
    <scope>NUCLEOTIDE SEQUENCE</scope>
    <source>
        <strain evidence="6">Male_cb2023</strain>
        <tissue evidence="6">Muscle</tissue>
    </source>
</reference>
<accession>A0AAE0QVH6</accession>
<dbReference type="PANTHER" id="PTHR37984">
    <property type="entry name" value="PROTEIN CBG26694"/>
    <property type="match status" value="1"/>
</dbReference>
<dbReference type="Gene3D" id="3.30.70.270">
    <property type="match status" value="2"/>
</dbReference>
<dbReference type="InterPro" id="IPR050951">
    <property type="entry name" value="Retrovirus_Pol_polyprotein"/>
</dbReference>
<organism evidence="6 7">
    <name type="scientific">Hemibagrus guttatus</name>
    <dbReference type="NCBI Taxonomy" id="175788"/>
    <lineage>
        <taxon>Eukaryota</taxon>
        <taxon>Metazoa</taxon>
        <taxon>Chordata</taxon>
        <taxon>Craniata</taxon>
        <taxon>Vertebrata</taxon>
        <taxon>Euteleostomi</taxon>
        <taxon>Actinopterygii</taxon>
        <taxon>Neopterygii</taxon>
        <taxon>Teleostei</taxon>
        <taxon>Ostariophysi</taxon>
        <taxon>Siluriformes</taxon>
        <taxon>Bagridae</taxon>
        <taxon>Hemibagrus</taxon>
    </lineage>
</organism>
<dbReference type="InterPro" id="IPR000477">
    <property type="entry name" value="RT_dom"/>
</dbReference>
<dbReference type="FunFam" id="3.30.70.270:FF:000020">
    <property type="entry name" value="Transposon Tf2-6 polyprotein-like Protein"/>
    <property type="match status" value="1"/>
</dbReference>
<name>A0AAE0QVH6_9TELE</name>
<dbReference type="InterPro" id="IPR043128">
    <property type="entry name" value="Rev_trsase/Diguanyl_cyclase"/>
</dbReference>
<comment type="similarity">
    <text evidence="1">Belongs to the beta type-B retroviral polymerase family. HERV class-II K(HML-2) pol subfamily.</text>
</comment>
<evidence type="ECO:0000256" key="3">
    <source>
        <dbReference type="ARBA" id="ARBA00023268"/>
    </source>
</evidence>
<dbReference type="Gene3D" id="3.10.10.10">
    <property type="entry name" value="HIV Type 1 Reverse Transcriptase, subunit A, domain 1"/>
    <property type="match status" value="1"/>
</dbReference>
<feature type="compositionally biased region" description="Polar residues" evidence="4">
    <location>
        <begin position="435"/>
        <end position="444"/>
    </location>
</feature>
<feature type="region of interest" description="Disordered" evidence="4">
    <location>
        <begin position="435"/>
        <end position="456"/>
    </location>
</feature>
<dbReference type="CDD" id="cd01647">
    <property type="entry name" value="RT_LTR"/>
    <property type="match status" value="1"/>
</dbReference>